<comment type="caution">
    <text evidence="1">The sequence shown here is derived from an EMBL/GenBank/DDBJ whole genome shotgun (WGS) entry which is preliminary data.</text>
</comment>
<evidence type="ECO:0000313" key="2">
    <source>
        <dbReference type="Proteomes" id="UP000215914"/>
    </source>
</evidence>
<dbReference type="AlphaFoldDB" id="A0A9K3HU99"/>
<organism evidence="1 2">
    <name type="scientific">Helianthus annuus</name>
    <name type="common">Common sunflower</name>
    <dbReference type="NCBI Taxonomy" id="4232"/>
    <lineage>
        <taxon>Eukaryota</taxon>
        <taxon>Viridiplantae</taxon>
        <taxon>Streptophyta</taxon>
        <taxon>Embryophyta</taxon>
        <taxon>Tracheophyta</taxon>
        <taxon>Spermatophyta</taxon>
        <taxon>Magnoliopsida</taxon>
        <taxon>eudicotyledons</taxon>
        <taxon>Gunneridae</taxon>
        <taxon>Pentapetalae</taxon>
        <taxon>asterids</taxon>
        <taxon>campanulids</taxon>
        <taxon>Asterales</taxon>
        <taxon>Asteraceae</taxon>
        <taxon>Asteroideae</taxon>
        <taxon>Heliantheae alliance</taxon>
        <taxon>Heliantheae</taxon>
        <taxon>Helianthus</taxon>
    </lineage>
</organism>
<dbReference type="EMBL" id="MNCJ02000326">
    <property type="protein sequence ID" value="KAF5784335.1"/>
    <property type="molecule type" value="Genomic_DNA"/>
</dbReference>
<proteinExistence type="predicted"/>
<dbReference type="Proteomes" id="UP000215914">
    <property type="component" value="Unassembled WGS sequence"/>
</dbReference>
<evidence type="ECO:0000313" key="1">
    <source>
        <dbReference type="EMBL" id="KAF5784335.1"/>
    </source>
</evidence>
<dbReference type="Gramene" id="mRNA:HanXRQr2_Chr11g0518351">
    <property type="protein sequence ID" value="CDS:HanXRQr2_Chr11g0518351.1"/>
    <property type="gene ID" value="HanXRQr2_Chr11g0518351"/>
</dbReference>
<reference evidence="1" key="2">
    <citation type="submission" date="2020-06" db="EMBL/GenBank/DDBJ databases">
        <title>Helianthus annuus Genome sequencing and assembly Release 2.</title>
        <authorList>
            <person name="Gouzy J."/>
            <person name="Langlade N."/>
            <person name="Munos S."/>
        </authorList>
    </citation>
    <scope>NUCLEOTIDE SEQUENCE</scope>
    <source>
        <tissue evidence="1">Leaves</tissue>
    </source>
</reference>
<keyword evidence="2" id="KW-1185">Reference proteome</keyword>
<protein>
    <submittedName>
        <fullName evidence="1">Uncharacterized protein</fullName>
    </submittedName>
</protein>
<reference evidence="1" key="1">
    <citation type="journal article" date="2017" name="Nature">
        <title>The sunflower genome provides insights into oil metabolism, flowering and Asterid evolution.</title>
        <authorList>
            <person name="Badouin H."/>
            <person name="Gouzy J."/>
            <person name="Grassa C.J."/>
            <person name="Murat F."/>
            <person name="Staton S.E."/>
            <person name="Cottret L."/>
            <person name="Lelandais-Briere C."/>
            <person name="Owens G.L."/>
            <person name="Carrere S."/>
            <person name="Mayjonade B."/>
            <person name="Legrand L."/>
            <person name="Gill N."/>
            <person name="Kane N.C."/>
            <person name="Bowers J.E."/>
            <person name="Hubner S."/>
            <person name="Bellec A."/>
            <person name="Berard A."/>
            <person name="Berges H."/>
            <person name="Blanchet N."/>
            <person name="Boniface M.C."/>
            <person name="Brunel D."/>
            <person name="Catrice O."/>
            <person name="Chaidir N."/>
            <person name="Claudel C."/>
            <person name="Donnadieu C."/>
            <person name="Faraut T."/>
            <person name="Fievet G."/>
            <person name="Helmstetter N."/>
            <person name="King M."/>
            <person name="Knapp S.J."/>
            <person name="Lai Z."/>
            <person name="Le Paslier M.C."/>
            <person name="Lippi Y."/>
            <person name="Lorenzon L."/>
            <person name="Mandel J.R."/>
            <person name="Marage G."/>
            <person name="Marchand G."/>
            <person name="Marquand E."/>
            <person name="Bret-Mestries E."/>
            <person name="Morien E."/>
            <person name="Nambeesan S."/>
            <person name="Nguyen T."/>
            <person name="Pegot-Espagnet P."/>
            <person name="Pouilly N."/>
            <person name="Raftis F."/>
            <person name="Sallet E."/>
            <person name="Schiex T."/>
            <person name="Thomas J."/>
            <person name="Vandecasteele C."/>
            <person name="Vares D."/>
            <person name="Vear F."/>
            <person name="Vautrin S."/>
            <person name="Crespi M."/>
            <person name="Mangin B."/>
            <person name="Burke J.M."/>
            <person name="Salse J."/>
            <person name="Munos S."/>
            <person name="Vincourt P."/>
            <person name="Rieseberg L.H."/>
            <person name="Langlade N.B."/>
        </authorList>
    </citation>
    <scope>NUCLEOTIDE SEQUENCE</scope>
    <source>
        <tissue evidence="1">Leaves</tissue>
    </source>
</reference>
<gene>
    <name evidence="1" type="ORF">HanXRQr2_Chr11g0518351</name>
</gene>
<accession>A0A9K3HU99</accession>
<name>A0A9K3HU99_HELAN</name>
<sequence>MNGSIIFSGVRSGFCLKKILNLFQGCARPPCSSPGSAPASDHKFYLRIHGLATT</sequence>